<dbReference type="PRINTS" id="PR00999">
    <property type="entry name" value="FUNGALYSIN"/>
</dbReference>
<dbReference type="EMBL" id="AFRT01001823">
    <property type="protein sequence ID" value="ELU39332.1"/>
    <property type="molecule type" value="Genomic_DNA"/>
</dbReference>
<comment type="cofactor">
    <cofactor evidence="9">
        <name>Zn(2+)</name>
        <dbReference type="ChEBI" id="CHEBI:29105"/>
    </cofactor>
    <text evidence="9">Binds 1 zinc ion per subunit.</text>
</comment>
<evidence type="ECO:0000256" key="4">
    <source>
        <dbReference type="ARBA" id="ARBA00022679"/>
    </source>
</evidence>
<feature type="binding site" evidence="9">
    <location>
        <position position="429"/>
    </location>
    <ligand>
        <name>Zn(2+)</name>
        <dbReference type="ChEBI" id="CHEBI:29105"/>
        <note>catalytic</note>
    </ligand>
</feature>
<dbReference type="GO" id="GO:0003983">
    <property type="term" value="F:UTP:glucose-1-phosphate uridylyltransferase activity"/>
    <property type="evidence" value="ECO:0007669"/>
    <property type="project" value="UniProtKB-EC"/>
</dbReference>
<evidence type="ECO:0000256" key="7">
    <source>
        <dbReference type="ARBA" id="ARBA00048128"/>
    </source>
</evidence>
<comment type="catalytic activity">
    <reaction evidence="7">
        <text>alpha-D-glucose 1-phosphate + UTP + H(+) = UDP-alpha-D-glucose + diphosphate</text>
        <dbReference type="Rhea" id="RHEA:19889"/>
        <dbReference type="ChEBI" id="CHEBI:15378"/>
        <dbReference type="ChEBI" id="CHEBI:33019"/>
        <dbReference type="ChEBI" id="CHEBI:46398"/>
        <dbReference type="ChEBI" id="CHEBI:58601"/>
        <dbReference type="ChEBI" id="CHEBI:58885"/>
        <dbReference type="EC" id="2.7.7.9"/>
    </reaction>
</comment>
<keyword evidence="11" id="KW-0732">Signal</keyword>
<dbReference type="Gene3D" id="3.10.170.10">
    <property type="match status" value="1"/>
</dbReference>
<evidence type="ECO:0000256" key="9">
    <source>
        <dbReference type="PIRSR" id="PIRSR601842-2"/>
    </source>
</evidence>
<dbReference type="GO" id="GO:0004222">
    <property type="term" value="F:metalloendopeptidase activity"/>
    <property type="evidence" value="ECO:0007669"/>
    <property type="project" value="InterPro"/>
</dbReference>
<dbReference type="STRING" id="983506.L8WRC8"/>
<dbReference type="InterPro" id="IPR029044">
    <property type="entry name" value="Nucleotide-diphossugar_trans"/>
</dbReference>
<keyword evidence="5 12" id="KW-0548">Nucleotidyltransferase</keyword>
<dbReference type="Pfam" id="PF02128">
    <property type="entry name" value="Peptidase_M36"/>
    <property type="match status" value="1"/>
</dbReference>
<dbReference type="Gene3D" id="2.160.10.10">
    <property type="entry name" value="Hexapeptide repeat proteins"/>
    <property type="match status" value="1"/>
</dbReference>
<dbReference type="InterPro" id="IPR001842">
    <property type="entry name" value="Peptidase_M36"/>
</dbReference>
<dbReference type="GO" id="GO:0006011">
    <property type="term" value="P:UDP-alpha-D-glucose metabolic process"/>
    <property type="evidence" value="ECO:0007669"/>
    <property type="project" value="InterPro"/>
</dbReference>
<dbReference type="Pfam" id="PF01704">
    <property type="entry name" value="UDPGP"/>
    <property type="match status" value="1"/>
</dbReference>
<feature type="binding site" evidence="9">
    <location>
        <position position="400"/>
    </location>
    <ligand>
        <name>Zn(2+)</name>
        <dbReference type="ChEBI" id="CHEBI:29105"/>
        <note>catalytic</note>
    </ligand>
</feature>
<dbReference type="InterPro" id="IPR027268">
    <property type="entry name" value="Peptidase_M4/M1_CTD_sf"/>
</dbReference>
<dbReference type="GO" id="GO:0008270">
    <property type="term" value="F:zinc ion binding"/>
    <property type="evidence" value="ECO:0007669"/>
    <property type="project" value="InterPro"/>
</dbReference>
<feature type="active site" evidence="8">
    <location>
        <position position="401"/>
    </location>
</feature>
<dbReference type="Proteomes" id="UP000011668">
    <property type="component" value="Unassembled WGS sequence"/>
</dbReference>
<dbReference type="SUPFAM" id="SSF53448">
    <property type="entry name" value="Nucleotide-diphospho-sugar transferases"/>
    <property type="match status" value="1"/>
</dbReference>
<dbReference type="OrthoDB" id="932129at2759"/>
<accession>L8WRC8</accession>
<reference evidence="12 13" key="1">
    <citation type="journal article" date="2013" name="Nat. Commun.">
        <title>The evolution and pathogenic mechanisms of the rice sheath blight pathogen.</title>
        <authorList>
            <person name="Zheng A."/>
            <person name="Lin R."/>
            <person name="Xu L."/>
            <person name="Qin P."/>
            <person name="Tang C."/>
            <person name="Ai P."/>
            <person name="Zhang D."/>
            <person name="Liu Y."/>
            <person name="Sun Z."/>
            <person name="Feng H."/>
            <person name="Wang Y."/>
            <person name="Chen Y."/>
            <person name="Liang X."/>
            <person name="Fu R."/>
            <person name="Li Q."/>
            <person name="Zhang J."/>
            <person name="Yu X."/>
            <person name="Xie Z."/>
            <person name="Ding L."/>
            <person name="Guan P."/>
            <person name="Tang J."/>
            <person name="Liang Y."/>
            <person name="Wang S."/>
            <person name="Deng Q."/>
            <person name="Li S."/>
            <person name="Zhu J."/>
            <person name="Wang L."/>
            <person name="Liu H."/>
            <person name="Li P."/>
        </authorList>
    </citation>
    <scope>NUCLEOTIDE SEQUENCE [LARGE SCALE GENOMIC DNA]</scope>
    <source>
        <strain evidence="13">AG-1 IA</strain>
    </source>
</reference>
<protein>
    <recommendedName>
        <fullName evidence="3">UTP--glucose-1-phosphate uridylyltransferase</fullName>
        <ecNumber evidence="3">2.7.7.9</ecNumber>
    </recommendedName>
    <alternativeName>
        <fullName evidence="6">UDP-glucose pyrophosphorylase</fullName>
    </alternativeName>
</protein>
<dbReference type="HOGENOM" id="CLU_261987_0_0_1"/>
<evidence type="ECO:0000256" key="11">
    <source>
        <dbReference type="SAM" id="SignalP"/>
    </source>
</evidence>
<evidence type="ECO:0000256" key="8">
    <source>
        <dbReference type="PIRSR" id="PIRSR601842-1"/>
    </source>
</evidence>
<feature type="signal peptide" evidence="11">
    <location>
        <begin position="1"/>
        <end position="20"/>
    </location>
</feature>
<dbReference type="Gene3D" id="1.10.390.10">
    <property type="entry name" value="Neutral Protease Domain 2"/>
    <property type="match status" value="1"/>
</dbReference>
<feature type="region of interest" description="Disordered" evidence="10">
    <location>
        <begin position="534"/>
        <end position="587"/>
    </location>
</feature>
<dbReference type="InterPro" id="IPR002618">
    <property type="entry name" value="UDPGP_fam"/>
</dbReference>
<evidence type="ECO:0000313" key="13">
    <source>
        <dbReference type="Proteomes" id="UP000011668"/>
    </source>
</evidence>
<dbReference type="SUPFAM" id="SSF55486">
    <property type="entry name" value="Metalloproteases ('zincins'), catalytic domain"/>
    <property type="match status" value="1"/>
</dbReference>
<dbReference type="CDD" id="cd09596">
    <property type="entry name" value="M36"/>
    <property type="match status" value="1"/>
</dbReference>
<evidence type="ECO:0000256" key="1">
    <source>
        <dbReference type="ARBA" id="ARBA00003449"/>
    </source>
</evidence>
<dbReference type="InterPro" id="IPR016267">
    <property type="entry name" value="UDPGP_trans"/>
</dbReference>
<name>L8WRC8_THACA</name>
<proteinExistence type="inferred from homology"/>
<dbReference type="Gene3D" id="3.90.550.10">
    <property type="entry name" value="Spore Coat Polysaccharide Biosynthesis Protein SpsA, Chain A"/>
    <property type="match status" value="1"/>
</dbReference>
<gene>
    <name evidence="12" type="ORF">AG1IA_06637</name>
</gene>
<evidence type="ECO:0000256" key="3">
    <source>
        <dbReference type="ARBA" id="ARBA00012415"/>
    </source>
</evidence>
<evidence type="ECO:0000313" key="12">
    <source>
        <dbReference type="EMBL" id="ELU39332.1"/>
    </source>
</evidence>
<dbReference type="CDD" id="cd00897">
    <property type="entry name" value="UGPase_euk"/>
    <property type="match status" value="1"/>
</dbReference>
<organism evidence="12 13">
    <name type="scientific">Thanatephorus cucumeris (strain AG1-IA)</name>
    <name type="common">Rice sheath blight fungus</name>
    <name type="synonym">Rhizoctonia solani</name>
    <dbReference type="NCBI Taxonomy" id="983506"/>
    <lineage>
        <taxon>Eukaryota</taxon>
        <taxon>Fungi</taxon>
        <taxon>Dikarya</taxon>
        <taxon>Basidiomycota</taxon>
        <taxon>Agaricomycotina</taxon>
        <taxon>Agaricomycetes</taxon>
        <taxon>Cantharellales</taxon>
        <taxon>Ceratobasidiaceae</taxon>
        <taxon>Rhizoctonia</taxon>
        <taxon>Rhizoctonia solani AG-1</taxon>
    </lineage>
</organism>
<dbReference type="FunFam" id="2.160.10.10:FF:000001">
    <property type="entry name" value="UTP--glucose-1-phosphate uridylyltransferase"/>
    <property type="match status" value="1"/>
</dbReference>
<dbReference type="PANTHER" id="PTHR43511">
    <property type="match status" value="1"/>
</dbReference>
<dbReference type="GO" id="GO:0005615">
    <property type="term" value="C:extracellular space"/>
    <property type="evidence" value="ECO:0007669"/>
    <property type="project" value="InterPro"/>
</dbReference>
<feature type="binding site" evidence="9">
    <location>
        <position position="404"/>
    </location>
    <ligand>
        <name>Zn(2+)</name>
        <dbReference type="ChEBI" id="CHEBI:29105"/>
        <note>catalytic</note>
    </ligand>
</feature>
<keyword evidence="9" id="KW-0479">Metal-binding</keyword>
<feature type="region of interest" description="Disordered" evidence="10">
    <location>
        <begin position="128"/>
        <end position="147"/>
    </location>
</feature>
<comment type="caution">
    <text evidence="12">The sequence shown here is derived from an EMBL/GenBank/DDBJ whole genome shotgun (WGS) entry which is preliminary data.</text>
</comment>
<dbReference type="EC" id="2.7.7.9" evidence="3"/>
<dbReference type="FunFam" id="3.90.550.10:FF:000002">
    <property type="entry name" value="UTP--glucose-1-phosphate uridylyltransferase"/>
    <property type="match status" value="1"/>
</dbReference>
<evidence type="ECO:0000256" key="5">
    <source>
        <dbReference type="ARBA" id="ARBA00022695"/>
    </source>
</evidence>
<sequence>MVSFTSLSAVALLIASGVIAAPWHSDINYHTHRARGVGANGVSLASYHPPTVFETYGINGAAFSIDDHSPEGLAKSFLQEKLRVTADAFTRHAGHTHDGVSYEYFTQNINGIPVGNAVANVAMKDGKRSRPSALMPTYPSENVGPKEPTIDQEKGIAFAEEVVGGKWNQSPVKLEYIARDDGSCALTYVVQVVGSDGSWKELYVSAYDGKLLNVVDFVADSSVSYHVVPLNCQDPTQCYEVVTNPEDSEASPEGWHDKTLISSVTAGNNVISYKNLPLSITAQSSSNYTYDYPYDPKKDPEQDPNVDAARVNAFYVVNKMHDLAYQYGFTESAYNFQGDNFGKGGKENDRVLVSVQDASGKNNANFATPPDGVGGQMRMFTWNMTSPNRDGALENDIIVHEYTHGISNRLTGGGTGRCLQTLEAGGMGEGWSDAMAELTEAKSTPLPNFTLGSYVTGKQGGIRSHPYSTDMNVNPLTYGSLSSKNEVQQCQRQADEIMCRHLIMDGFSIQPCNPTFIDAREGAQKGKYEDNFDLPQECVSSKGGKTKGHIRKHAAQSKVILPDSAGGPGQGKGRGKGTVPEDSRSTPTLSYDCYDHLPIATMSSYLSAPSNDGVKSTRQRGHSNFKTASTGVAAAAMRNELNRMIADVKDSSQRKIFEAEMHSFFDLFNRYLDVKAKGTKIDWDKIKPPPADRVIDYKTPSHPHIQGKEYLDKLVVLKLNGGLGTTMGLAGTPKSAIEVREGMTFLDLSVRQIEHLNEKYKVNVPLILMNSFNTDDETQRIIQKYANHNIQILTFNQSRFPRVGRESNLPVPRSATSDKSQWYPPGHGDIFDALKNSGLLDKLIAAGKEYIFVSNADNLGADVDLRILKVFAEGRKEGPIDYLMELTDKTRADVKGGTIIDYDGHIRLLEVAQVPSEHVEDFKVGSVTKFKIFNTNNLWMNLQAIKNWMSQGNLGDEDDGLDIIVNPKVADDGQPVIQLETAIGAAIRHFSGACGINVPRSRFLPVKSCSDLLLITSDLYSLEHGKLVMNPNRQFGQTPVVKLGDNFKKIANFQKRFRTIPNILELDHLTVAGDVWFGRKVTLRGTVIIVANEGSRIDLPDGSILENIVCELRSYRRLSPSERGALRAGTRVGTAARGVAKDIHELNFFHQPMIPKRIISIIYHDLLVPYTEDIHNRTEQWHSSQVFPDRKVRACRVTAKYRVIDRLYDSSARHNHGHGRKQQLLRWMRSSRCTVVCFLGDWQNTTACLGLDRLAMDAADVGYHIVVGGWYEITARAPWWFGPVETSYEKYRLH</sequence>
<evidence type="ECO:0000256" key="10">
    <source>
        <dbReference type="SAM" id="MobiDB-lite"/>
    </source>
</evidence>
<keyword evidence="9" id="KW-0862">Zinc</keyword>
<comment type="function">
    <text evidence="1">Plays a central role as a glucosyl donor in cellular metabolic pathways.</text>
</comment>
<feature type="compositionally biased region" description="Basic residues" evidence="10">
    <location>
        <begin position="544"/>
        <end position="555"/>
    </location>
</feature>
<evidence type="ECO:0000256" key="2">
    <source>
        <dbReference type="ARBA" id="ARBA00010401"/>
    </source>
</evidence>
<feature type="chain" id="PRO_5003997468" description="UTP--glucose-1-phosphate uridylyltransferase" evidence="11">
    <location>
        <begin position="21"/>
        <end position="1294"/>
    </location>
</feature>
<evidence type="ECO:0000256" key="6">
    <source>
        <dbReference type="ARBA" id="ARBA00031959"/>
    </source>
</evidence>
<keyword evidence="13" id="KW-1185">Reference proteome</keyword>
<keyword evidence="4 12" id="KW-0808">Transferase</keyword>
<comment type="similarity">
    <text evidence="2">Belongs to the UDPGP type 1 family.</text>
</comment>